<gene>
    <name evidence="8" type="ORF">FAZ15_18265</name>
</gene>
<keyword evidence="9" id="KW-1185">Reference proteome</keyword>
<name>A0A4U0NGK1_9SPHI</name>
<dbReference type="Proteomes" id="UP000306808">
    <property type="component" value="Unassembled WGS sequence"/>
</dbReference>
<keyword evidence="5" id="KW-0998">Cell outer membrane</keyword>
<comment type="similarity">
    <text evidence="2">Belongs to the SusD family.</text>
</comment>
<evidence type="ECO:0000313" key="9">
    <source>
        <dbReference type="Proteomes" id="UP000306808"/>
    </source>
</evidence>
<sequence length="646" mass="74440">MKQYSKYIKILLSCGMLSSSTMISCEKYLDKEEQSIISEEEAFKNFNNFQGYTEELYHCIVNFSNLYWTNSWNWGEDEITSTASDYHFIHKIDNGNFWGWQAQHDGWGSGWMEQGDFATPFFPDDRNINKDLWNAAWFGLRKISIGLANMDKMNEATQEERDLIKGQLLFFRGWFHHRLMEYFGGMPYINYVLPSDEKLTLPRLSYHECADLAATDFREAANLLPINWDDTNPGKRTLGKNALRINKIMALGYLGKNYLWAGSPLMNFSVTGSRTYHTDYCKKAAEAFGELLTLTESGQAPHKLVEFENYHLNFYTISENWALPGSTEAIFRGPYNAGNNTHYGTSKQYMPSIITEGDAIKFLPTSNYVNYYGMANGLPIKDITLADAESGYDPQYPWKGRDPRFYHDILFDGLTVIKATIPIPDNITKEEDRIKYENDRRYAQLYSNGSYRNIQNGSRTGYVLRKFIPLTTNIYDRAYDYGSNMHIYVPYMRLADVYLMYAEASSMGYGTATGKAPNYTKNAVEAVNTIRDRAGVEAVNSKFLGSPEAFLGELRRERAVELAYEGHRFNDLRRWLLLTESPYTVKTAIQFDRAGTFNASDPTENRVVNIRETVLLERKFTSKHYWLPLKVADVSMYPEFSQNPGW</sequence>
<keyword evidence="3" id="KW-0732">Signal</keyword>
<reference evidence="8 9" key="1">
    <citation type="submission" date="2019-04" db="EMBL/GenBank/DDBJ databases">
        <title>Sphingobacterium olei sp. nov., isolated from oil-contaminated soil.</title>
        <authorList>
            <person name="Liu B."/>
        </authorList>
    </citation>
    <scope>NUCLEOTIDE SEQUENCE [LARGE SCALE GENOMIC DNA]</scope>
    <source>
        <strain evidence="8 9">HAL-9</strain>
    </source>
</reference>
<evidence type="ECO:0000256" key="4">
    <source>
        <dbReference type="ARBA" id="ARBA00023136"/>
    </source>
</evidence>
<dbReference type="OrthoDB" id="5694214at2"/>
<evidence type="ECO:0000259" key="7">
    <source>
        <dbReference type="Pfam" id="PF14322"/>
    </source>
</evidence>
<dbReference type="EMBL" id="SUME01000008">
    <property type="protein sequence ID" value="TJZ53296.1"/>
    <property type="molecule type" value="Genomic_DNA"/>
</dbReference>
<keyword evidence="4" id="KW-0472">Membrane</keyword>
<evidence type="ECO:0000259" key="6">
    <source>
        <dbReference type="Pfam" id="PF07980"/>
    </source>
</evidence>
<comment type="caution">
    <text evidence="8">The sequence shown here is derived from an EMBL/GenBank/DDBJ whole genome shotgun (WGS) entry which is preliminary data.</text>
</comment>
<dbReference type="InterPro" id="IPR012944">
    <property type="entry name" value="SusD_RagB_dom"/>
</dbReference>
<evidence type="ECO:0000313" key="8">
    <source>
        <dbReference type="EMBL" id="TJZ53296.1"/>
    </source>
</evidence>
<dbReference type="AlphaFoldDB" id="A0A4U0NGK1"/>
<evidence type="ECO:0000256" key="5">
    <source>
        <dbReference type="ARBA" id="ARBA00023237"/>
    </source>
</evidence>
<dbReference type="Gene3D" id="1.25.40.390">
    <property type="match status" value="1"/>
</dbReference>
<evidence type="ECO:0000256" key="2">
    <source>
        <dbReference type="ARBA" id="ARBA00006275"/>
    </source>
</evidence>
<dbReference type="InterPro" id="IPR033985">
    <property type="entry name" value="SusD-like_N"/>
</dbReference>
<dbReference type="SUPFAM" id="SSF48452">
    <property type="entry name" value="TPR-like"/>
    <property type="match status" value="1"/>
</dbReference>
<dbReference type="Pfam" id="PF07980">
    <property type="entry name" value="SusD_RagB"/>
    <property type="match status" value="1"/>
</dbReference>
<dbReference type="RefSeq" id="WP_136902752.1">
    <property type="nucleotide sequence ID" value="NZ_SUME01000008.1"/>
</dbReference>
<dbReference type="InterPro" id="IPR011990">
    <property type="entry name" value="TPR-like_helical_dom_sf"/>
</dbReference>
<feature type="domain" description="RagB/SusD" evidence="6">
    <location>
        <begin position="327"/>
        <end position="646"/>
    </location>
</feature>
<feature type="domain" description="SusD-like N-terminal" evidence="7">
    <location>
        <begin position="114"/>
        <end position="230"/>
    </location>
</feature>
<proteinExistence type="inferred from homology"/>
<accession>A0A4U0NGK1</accession>
<dbReference type="Pfam" id="PF14322">
    <property type="entry name" value="SusD-like_3"/>
    <property type="match status" value="1"/>
</dbReference>
<organism evidence="8 9">
    <name type="scientific">Sphingobacterium olei</name>
    <dbReference type="NCBI Taxonomy" id="2571155"/>
    <lineage>
        <taxon>Bacteria</taxon>
        <taxon>Pseudomonadati</taxon>
        <taxon>Bacteroidota</taxon>
        <taxon>Sphingobacteriia</taxon>
        <taxon>Sphingobacteriales</taxon>
        <taxon>Sphingobacteriaceae</taxon>
        <taxon>Sphingobacterium</taxon>
    </lineage>
</organism>
<evidence type="ECO:0000256" key="3">
    <source>
        <dbReference type="ARBA" id="ARBA00022729"/>
    </source>
</evidence>
<dbReference type="PROSITE" id="PS51257">
    <property type="entry name" value="PROKAR_LIPOPROTEIN"/>
    <property type="match status" value="1"/>
</dbReference>
<evidence type="ECO:0000256" key="1">
    <source>
        <dbReference type="ARBA" id="ARBA00004442"/>
    </source>
</evidence>
<protein>
    <submittedName>
        <fullName evidence="8">RagB/SusD family nutrient uptake outer membrane protein</fullName>
    </submittedName>
</protein>
<dbReference type="GO" id="GO:0009279">
    <property type="term" value="C:cell outer membrane"/>
    <property type="evidence" value="ECO:0007669"/>
    <property type="project" value="UniProtKB-SubCell"/>
</dbReference>
<comment type="subcellular location">
    <subcellularLocation>
        <location evidence="1">Cell outer membrane</location>
    </subcellularLocation>
</comment>